<evidence type="ECO:0000256" key="1">
    <source>
        <dbReference type="ARBA" id="ARBA00022737"/>
    </source>
</evidence>
<evidence type="ECO:0000259" key="3">
    <source>
        <dbReference type="Pfam" id="PF17111"/>
    </source>
</evidence>
<evidence type="ECO:0000313" key="5">
    <source>
        <dbReference type="EMBL" id="KPM46456.1"/>
    </source>
</evidence>
<evidence type="ECO:0000256" key="2">
    <source>
        <dbReference type="PROSITE-ProRule" id="PRU00023"/>
    </source>
</evidence>
<evidence type="ECO:0000313" key="6">
    <source>
        <dbReference type="Proteomes" id="UP000050424"/>
    </source>
</evidence>
<dbReference type="InterPro" id="IPR031348">
    <property type="entry name" value="PigL_N"/>
</dbReference>
<keyword evidence="1" id="KW-0677">Repeat</keyword>
<evidence type="ECO:0008006" key="7">
    <source>
        <dbReference type="Google" id="ProtNLM"/>
    </source>
</evidence>
<dbReference type="Proteomes" id="UP000050424">
    <property type="component" value="Unassembled WGS sequence"/>
</dbReference>
<dbReference type="PRINTS" id="PR01415">
    <property type="entry name" value="ANKYRIN"/>
</dbReference>
<dbReference type="Pfam" id="PF24883">
    <property type="entry name" value="NPHP3_N"/>
    <property type="match status" value="1"/>
</dbReference>
<proteinExistence type="predicted"/>
<dbReference type="PANTHER" id="PTHR10039:SF15">
    <property type="entry name" value="NACHT DOMAIN-CONTAINING PROTEIN"/>
    <property type="match status" value="1"/>
</dbReference>
<feature type="domain" description="Azaphilone pigments biosynthesis cluster protein L N-terminal" evidence="3">
    <location>
        <begin position="1"/>
        <end position="170"/>
    </location>
</feature>
<comment type="caution">
    <text evidence="5">The sequence shown here is derived from an EMBL/GenBank/DDBJ whole genome shotgun (WGS) entry which is preliminary data.</text>
</comment>
<feature type="repeat" description="ANK" evidence="2">
    <location>
        <begin position="711"/>
        <end position="743"/>
    </location>
</feature>
<reference evidence="5 6" key="1">
    <citation type="submission" date="2015-09" db="EMBL/GenBank/DDBJ databases">
        <title>Draft genome of a European isolate of the apple canker pathogen Neonectria ditissima.</title>
        <authorList>
            <person name="Gomez-Cortecero A."/>
            <person name="Harrison R.J."/>
            <person name="Armitage A.D."/>
        </authorList>
    </citation>
    <scope>NUCLEOTIDE SEQUENCE [LARGE SCALE GENOMIC DNA]</scope>
    <source>
        <strain evidence="5 6">R09/05</strain>
    </source>
</reference>
<organism evidence="5 6">
    <name type="scientific">Neonectria ditissima</name>
    <dbReference type="NCBI Taxonomy" id="78410"/>
    <lineage>
        <taxon>Eukaryota</taxon>
        <taxon>Fungi</taxon>
        <taxon>Dikarya</taxon>
        <taxon>Ascomycota</taxon>
        <taxon>Pezizomycotina</taxon>
        <taxon>Sordariomycetes</taxon>
        <taxon>Hypocreomycetidae</taxon>
        <taxon>Hypocreales</taxon>
        <taxon>Nectriaceae</taxon>
        <taxon>Neonectria</taxon>
    </lineage>
</organism>
<dbReference type="STRING" id="78410.A0A0P7C3P5"/>
<sequence length="1852" mass="207880">MNPLSVSASIAGLVSLADLVFRAALRYVKSAKQAPKEVQDLLNEVKDLSLVLHNLSPIACGLESDSTPQNTNTPKPYYLHECRQLLRRLEGKLPSLETQSSCQKLQSRLKWPFSSGETKEILEAVTRHKQTISIALAADSISKLNICLSRQEATGKSIDDLQKNVKKIFDMQTTISLNKKRREVLNTFNKVDARPEFENNKASRHPMTALWLTESTDFEDWYSTPKARIWCSGIPGAGKSVIAGAIVDECLQRSQANPGTAIGYFFCTYRDPLTFTAINIISSLCAQVALQNEAAYQVLEEYHDELRSNHHLPGQPTTPQLIQTLHQMCASLNQVYLIVDGLDECGSDVESTVDSLISLCLLDANDNINLALLSREESPIRQRVEPYFHWIEIEAHTEDIQLYVVTELDQRINAKKLRLRDMALKDQIMARLISGAQGMFRWVTCQLDHLCDLPTDKARRTALDKLPPTLSGTYERILAKIDSHSEEIKRLVQRTLLLVFRGFIAERLSFRELCEAISVSEDSDTLDDDEIVDEQEILRWCGSLLRTSEKGQEIEFAHYTVQEFLASECQAHPTLSAYSISKPKSDNVYVRLALRYLTLKNFERLPEANEREVSTTLDRRKLRPFYEHASIYWLLPVFIDDSESLFATQLCTFFDIKKTPNFCVWAIELIALCLFQYNDRDSRDTFRFGKRADFGRDEYIAEEVISAVLRPDFTPLQLAAALGLAHVCRYLLEMGANINLRSRFGTPLHCAVGHLSIFMDVKLSTIKFPFPKTRGIFKYTIPPLARLNTVRLLLEAGARSDLVVNTPFMDSTVLCLATFSSQYGHDFEIIVDLIKSGVAVEEEDLKALTWHYKLAESWYEPEDFKRRYQSGKALLKLLDVLELPAMATSVQSRLYTVTLNFASTMRLSVLDEIVEPHLQEGTTDEALRGFVYSAVVGNNVAVLERFVASGRSEMINSPGLDPHVPSFTPLHIAVREGSLDVLPLLLMSGCNANELAENGRTPLHLCCQDEDQDALRALIQHGGNTMSLDENGETIWHSSAKNNAVRILGVLVPQDERDSALQMISAKGNTPVGQALSEGNRDCVLFLMDYCDTEKHWRSRKPPFRSAAQIGCSQIIQKMLDIGVEKDSVEDNAGNPLHFLSLDYDVQCTQQLKMLFSLDDRRKEDLTTPFELMLRRAVEEDVAVDPRLLIGLLPEETFSNPNRIKVLWSFLASELVPLAMISEVKGSWIEELVENLLERGVTNSFEEGNNASVLLLFVSRLVESHLEIQGILVGGNDNQKTLSRYEGWQWISEVTMQLAKDTKHKAGVASDPSLGRLLCEAIFHEDSDMGRPPLPLRAGVLAECPGQLGKEIIGALEADPSSSATATAAPTNHRKGLRMMASVLRMAIAREDVAFLDEDGDFVGPGNPLIIAIESENTEGFVALLDMPHNNGRSAEILSNDPGYRRILSSLVNGRTIEGYTPLHMAAQKGNLDVSRYLVHNMADVDALDNKNGTPLHFAITMKAYKVAEFLVTCSAHLDQKDVWLETPLSLACYENSREMVELLTRSDMVHDMGTCAGNNAVCISSQTGLDDDSPDARILEILLDWGSNVFAENIDGLSAVHFMLASESATYLRRMFVRNPHWLQDYQVSWAHNRFLHMLSSPRKKLLCISKNIRLVRRFFRSNELLQLADLSALGQHSLFCQAVGWGVTEAVRNFLDIGANVHHLCHEHGEPIIAALANSQLDSAKLLVRRGSRVLCGYIAQESGVTLSKLKAVAREWLLARRYTEQPKLASGAWDENRCIDGWVGPAHAEVEVDWHWRQQLDETVLSCAKRRQELLMSLRGKVVKVRKLIGLKKSLKTWESNEFMVGCRS</sequence>
<dbReference type="InterPro" id="IPR056884">
    <property type="entry name" value="NPHP3-like_N"/>
</dbReference>
<dbReference type="Pfam" id="PF12796">
    <property type="entry name" value="Ank_2"/>
    <property type="match status" value="2"/>
</dbReference>
<protein>
    <recommendedName>
        <fullName evidence="7">NACHT domain-containing protein</fullName>
    </recommendedName>
</protein>
<feature type="repeat" description="ANK" evidence="2">
    <location>
        <begin position="1458"/>
        <end position="1490"/>
    </location>
</feature>
<dbReference type="EMBL" id="LKCW01000001">
    <property type="protein sequence ID" value="KPM46456.1"/>
    <property type="molecule type" value="Genomic_DNA"/>
</dbReference>
<dbReference type="PROSITE" id="PS50088">
    <property type="entry name" value="ANK_REPEAT"/>
    <property type="match status" value="5"/>
</dbReference>
<keyword evidence="2" id="KW-0040">ANK repeat</keyword>
<dbReference type="Gene3D" id="1.25.40.20">
    <property type="entry name" value="Ankyrin repeat-containing domain"/>
    <property type="match status" value="4"/>
</dbReference>
<dbReference type="PANTHER" id="PTHR10039">
    <property type="entry name" value="AMELOGENIN"/>
    <property type="match status" value="1"/>
</dbReference>
<dbReference type="InterPro" id="IPR036770">
    <property type="entry name" value="Ankyrin_rpt-contain_sf"/>
</dbReference>
<dbReference type="Pfam" id="PF17111">
    <property type="entry name" value="PigL_N"/>
    <property type="match status" value="1"/>
</dbReference>
<dbReference type="SMART" id="SM00248">
    <property type="entry name" value="ANK"/>
    <property type="match status" value="12"/>
</dbReference>
<dbReference type="InterPro" id="IPR002110">
    <property type="entry name" value="Ankyrin_rpt"/>
</dbReference>
<dbReference type="SUPFAM" id="SSF48403">
    <property type="entry name" value="Ankyrin repeat"/>
    <property type="match status" value="4"/>
</dbReference>
<dbReference type="InterPro" id="IPR027417">
    <property type="entry name" value="P-loop_NTPase"/>
</dbReference>
<feature type="repeat" description="ANK" evidence="2">
    <location>
        <begin position="998"/>
        <end position="1030"/>
    </location>
</feature>
<feature type="repeat" description="ANK" evidence="2">
    <location>
        <begin position="1491"/>
        <end position="1523"/>
    </location>
</feature>
<name>A0A0P7C3P5_9HYPO</name>
<accession>A0A0P7C3P5</accession>
<feature type="domain" description="Nephrocystin 3-like N-terminal" evidence="4">
    <location>
        <begin position="208"/>
        <end position="375"/>
    </location>
</feature>
<dbReference type="Pfam" id="PF00023">
    <property type="entry name" value="Ank"/>
    <property type="match status" value="1"/>
</dbReference>
<dbReference type="PROSITE" id="PS50297">
    <property type="entry name" value="ANK_REP_REGION"/>
    <property type="match status" value="4"/>
</dbReference>
<keyword evidence="6" id="KW-1185">Reference proteome</keyword>
<evidence type="ECO:0000259" key="4">
    <source>
        <dbReference type="Pfam" id="PF24883"/>
    </source>
</evidence>
<gene>
    <name evidence="5" type="ORF">AK830_g205</name>
</gene>
<feature type="repeat" description="ANK" evidence="2">
    <location>
        <begin position="965"/>
        <end position="997"/>
    </location>
</feature>
<dbReference type="Gene3D" id="3.40.50.300">
    <property type="entry name" value="P-loop containing nucleotide triphosphate hydrolases"/>
    <property type="match status" value="1"/>
</dbReference>
<dbReference type="OrthoDB" id="194358at2759"/>